<evidence type="ECO:0000259" key="5">
    <source>
        <dbReference type="PROSITE" id="PS00623"/>
    </source>
</evidence>
<gene>
    <name evidence="8" type="primary">LOC108737926</name>
</gene>
<dbReference type="PROSITE" id="PS00623">
    <property type="entry name" value="GMC_OXRED_1"/>
    <property type="match status" value="1"/>
</dbReference>
<keyword evidence="2 3" id="KW-0274">FAD</keyword>
<dbReference type="GO" id="GO:0050660">
    <property type="term" value="F:flavin adenine dinucleotide binding"/>
    <property type="evidence" value="ECO:0007669"/>
    <property type="project" value="InterPro"/>
</dbReference>
<dbReference type="Gene3D" id="3.50.50.60">
    <property type="entry name" value="FAD/NAD(P)-binding domain"/>
    <property type="match status" value="1"/>
</dbReference>
<dbReference type="InterPro" id="IPR036188">
    <property type="entry name" value="FAD/NAD-bd_sf"/>
</dbReference>
<evidence type="ECO:0000259" key="6">
    <source>
        <dbReference type="PROSITE" id="PS00624"/>
    </source>
</evidence>
<evidence type="ECO:0000256" key="4">
    <source>
        <dbReference type="SAM" id="Phobius"/>
    </source>
</evidence>
<feature type="binding site" evidence="2">
    <location>
        <position position="141"/>
    </location>
    <ligand>
        <name>FAD</name>
        <dbReference type="ChEBI" id="CHEBI:57692"/>
    </ligand>
</feature>
<protein>
    <submittedName>
        <fullName evidence="8">Glucose dehydrogenase [FAD, quinone]-like isoform X3</fullName>
    </submittedName>
</protein>
<evidence type="ECO:0000313" key="7">
    <source>
        <dbReference type="Proteomes" id="UP000192223"/>
    </source>
</evidence>
<keyword evidence="4" id="KW-1133">Transmembrane helix</keyword>
<dbReference type="RefSeq" id="XP_025837649.1">
    <property type="nucleotide sequence ID" value="XM_025981864.1"/>
</dbReference>
<dbReference type="PIRSF" id="PIRSF000137">
    <property type="entry name" value="Alcohol_oxidase"/>
    <property type="match status" value="1"/>
</dbReference>
<feature type="binding site" evidence="2">
    <location>
        <position position="278"/>
    </location>
    <ligand>
        <name>FAD</name>
        <dbReference type="ChEBI" id="CHEBI:57692"/>
    </ligand>
</feature>
<keyword evidence="7" id="KW-1185">Reference proteome</keyword>
<evidence type="ECO:0000256" key="1">
    <source>
        <dbReference type="ARBA" id="ARBA00010790"/>
    </source>
</evidence>
<dbReference type="AlphaFoldDB" id="A0A7F5RNP7"/>
<dbReference type="SUPFAM" id="SSF51905">
    <property type="entry name" value="FAD/NAD(P)-binding domain"/>
    <property type="match status" value="1"/>
</dbReference>
<feature type="domain" description="Glucose-methanol-choline oxidoreductase N-terminal" evidence="5">
    <location>
        <begin position="139"/>
        <end position="162"/>
    </location>
</feature>
<dbReference type="PROSITE" id="PS00624">
    <property type="entry name" value="GMC_OXRED_2"/>
    <property type="match status" value="1"/>
</dbReference>
<reference evidence="8" key="1">
    <citation type="submission" date="2025-08" db="UniProtKB">
        <authorList>
            <consortium name="RefSeq"/>
        </authorList>
    </citation>
    <scope>IDENTIFICATION</scope>
    <source>
        <tissue evidence="8">Entire body</tissue>
    </source>
</reference>
<feature type="binding site" evidence="2">
    <location>
        <position position="598"/>
    </location>
    <ligand>
        <name>FAD</name>
        <dbReference type="ChEBI" id="CHEBI:57692"/>
    </ligand>
</feature>
<dbReference type="Proteomes" id="UP000192223">
    <property type="component" value="Unplaced"/>
</dbReference>
<name>A0A7F5RNP7_AGRPL</name>
<accession>A0A7F5RNP7</accession>
<dbReference type="GO" id="GO:0016614">
    <property type="term" value="F:oxidoreductase activity, acting on CH-OH group of donors"/>
    <property type="evidence" value="ECO:0007669"/>
    <property type="project" value="InterPro"/>
</dbReference>
<sequence length="660" mass="74032">MSTAGNNLNMFSLTRVSLTMGPSLGFFFFLNSALMNLRPDIVDKNGRVVDIPNARIHDRYDFIVVGGGTAGAVVASRLSENANWTVLLLEAGADEMPVTDMPLLFPALQLTPFDWQFKSQPGENYCLAMKEGRCNWPRGKVLGGSSVLNAMLYIRGNKRDYDQWESMGNPGWGFKDVLPYFKKSENMTISEYRNDPYHGTDGYLTIEHFRYHSPMAQWFLQAGQDLGYKTRDVNGKTQTGFTLSHGTLREGLRCSTAKAFLRPARGRPNLHVSLHSMVEKILINEQTKEAHGVVFNKYGTRRTVHANKEIILTAGSVQSPQLLLLSGVGPADHLHEVGIDVIVDSPGVGQNMQDHIAMGACTYLYDPPEEFHNKTCGFILPKVFTTEVVNDFTQNKEGPVYWLPECEVMAFVKTKYTSQVDDHPDIQLFLAAYADNTDGGIFSKKATGVRDDVFAAVHEHIIYRDSYSILPLLLRPRSKGYIKLKDKNPYSHPLIYPNYFSDPHDLKVMVEGAKIGYALKDTPTMKRLNAQFNDMVIPGCKQHKFLSDDYWACQAKHYTFTIYHPVGTTKMGPDNDREAVVDPRLRVRGVKNIRVADGSIMPTIVSGNTNAPIIMIAEKACDLIKEDWSYQQRPGTCQNVYLIKILVSILIHSAIVTILD</sequence>
<comment type="cofactor">
    <cofactor evidence="2">
        <name>FAD</name>
        <dbReference type="ChEBI" id="CHEBI:57692"/>
    </cofactor>
</comment>
<dbReference type="InterPro" id="IPR000172">
    <property type="entry name" value="GMC_OxRdtase_N"/>
</dbReference>
<dbReference type="GeneID" id="108737926"/>
<dbReference type="Pfam" id="PF05199">
    <property type="entry name" value="GMC_oxred_C"/>
    <property type="match status" value="1"/>
</dbReference>
<dbReference type="OrthoDB" id="269227at2759"/>
<evidence type="ECO:0000256" key="2">
    <source>
        <dbReference type="PIRSR" id="PIRSR000137-2"/>
    </source>
</evidence>
<dbReference type="Gene3D" id="3.30.560.10">
    <property type="entry name" value="Glucose Oxidase, domain 3"/>
    <property type="match status" value="1"/>
</dbReference>
<keyword evidence="4" id="KW-0812">Transmembrane</keyword>
<feature type="transmembrane region" description="Helical" evidence="4">
    <location>
        <begin position="20"/>
        <end position="37"/>
    </location>
</feature>
<dbReference type="PANTHER" id="PTHR11552">
    <property type="entry name" value="GLUCOSE-METHANOL-CHOLINE GMC OXIDOREDUCTASE"/>
    <property type="match status" value="1"/>
</dbReference>
<dbReference type="Pfam" id="PF00732">
    <property type="entry name" value="GMC_oxred_N"/>
    <property type="match status" value="1"/>
</dbReference>
<organism evidence="7 8">
    <name type="scientific">Agrilus planipennis</name>
    <name type="common">Emerald ash borer</name>
    <name type="synonym">Agrilus marcopoli</name>
    <dbReference type="NCBI Taxonomy" id="224129"/>
    <lineage>
        <taxon>Eukaryota</taxon>
        <taxon>Metazoa</taxon>
        <taxon>Ecdysozoa</taxon>
        <taxon>Arthropoda</taxon>
        <taxon>Hexapoda</taxon>
        <taxon>Insecta</taxon>
        <taxon>Pterygota</taxon>
        <taxon>Neoptera</taxon>
        <taxon>Endopterygota</taxon>
        <taxon>Coleoptera</taxon>
        <taxon>Polyphaga</taxon>
        <taxon>Elateriformia</taxon>
        <taxon>Buprestoidea</taxon>
        <taxon>Buprestidae</taxon>
        <taxon>Agrilinae</taxon>
        <taxon>Agrilus</taxon>
    </lineage>
</organism>
<dbReference type="PANTHER" id="PTHR11552:SF186">
    <property type="entry name" value="GLUCOSE-METHANOL-CHOLINE OXIDOREDUCTASE N-TERMINAL DOMAIN-CONTAINING PROTEIN"/>
    <property type="match status" value="1"/>
</dbReference>
<dbReference type="InterPro" id="IPR007867">
    <property type="entry name" value="GMC_OxRtase_C"/>
</dbReference>
<feature type="domain" description="Glucose-methanol-choline oxidoreductase N-terminal" evidence="6">
    <location>
        <begin position="315"/>
        <end position="329"/>
    </location>
</feature>
<dbReference type="InterPro" id="IPR012132">
    <property type="entry name" value="GMC_OxRdtase"/>
</dbReference>
<proteinExistence type="inferred from homology"/>
<keyword evidence="4" id="KW-0472">Membrane</keyword>
<dbReference type="SUPFAM" id="SSF54373">
    <property type="entry name" value="FAD-linked reductases, C-terminal domain"/>
    <property type="match status" value="1"/>
</dbReference>
<evidence type="ECO:0000313" key="8">
    <source>
        <dbReference type="RefSeq" id="XP_025837649.1"/>
    </source>
</evidence>
<evidence type="ECO:0000256" key="3">
    <source>
        <dbReference type="RuleBase" id="RU003968"/>
    </source>
</evidence>
<comment type="similarity">
    <text evidence="1 3">Belongs to the GMC oxidoreductase family.</text>
</comment>
<keyword evidence="3" id="KW-0285">Flavoprotein</keyword>